<gene>
    <name evidence="2" type="ORF">ACFSXZ_35605</name>
</gene>
<dbReference type="EMBL" id="JBHUKR010000022">
    <property type="protein sequence ID" value="MFD2421672.1"/>
    <property type="molecule type" value="Genomic_DNA"/>
</dbReference>
<name>A0ABW5G6H4_9PSEU</name>
<evidence type="ECO:0000256" key="1">
    <source>
        <dbReference type="SAM" id="MobiDB-lite"/>
    </source>
</evidence>
<keyword evidence="3" id="KW-1185">Reference proteome</keyword>
<organism evidence="2 3">
    <name type="scientific">Amycolatopsis pigmentata</name>
    <dbReference type="NCBI Taxonomy" id="450801"/>
    <lineage>
        <taxon>Bacteria</taxon>
        <taxon>Bacillati</taxon>
        <taxon>Actinomycetota</taxon>
        <taxon>Actinomycetes</taxon>
        <taxon>Pseudonocardiales</taxon>
        <taxon>Pseudonocardiaceae</taxon>
        <taxon>Amycolatopsis</taxon>
    </lineage>
</organism>
<accession>A0ABW5G6H4</accession>
<dbReference type="Proteomes" id="UP001597417">
    <property type="component" value="Unassembled WGS sequence"/>
</dbReference>
<reference evidence="3" key="1">
    <citation type="journal article" date="2019" name="Int. J. Syst. Evol. Microbiol.">
        <title>The Global Catalogue of Microorganisms (GCM) 10K type strain sequencing project: providing services to taxonomists for standard genome sequencing and annotation.</title>
        <authorList>
            <consortium name="The Broad Institute Genomics Platform"/>
            <consortium name="The Broad Institute Genome Sequencing Center for Infectious Disease"/>
            <person name="Wu L."/>
            <person name="Ma J."/>
        </authorList>
    </citation>
    <scope>NUCLEOTIDE SEQUENCE [LARGE SCALE GENOMIC DNA]</scope>
    <source>
        <strain evidence="3">CGMCC 4.7645</strain>
    </source>
</reference>
<dbReference type="RefSeq" id="WP_378270385.1">
    <property type="nucleotide sequence ID" value="NZ_JBHUKR010000022.1"/>
</dbReference>
<protein>
    <submittedName>
        <fullName evidence="2">Uncharacterized protein</fullName>
    </submittedName>
</protein>
<feature type="compositionally biased region" description="Acidic residues" evidence="1">
    <location>
        <begin position="33"/>
        <end position="57"/>
    </location>
</feature>
<evidence type="ECO:0000313" key="2">
    <source>
        <dbReference type="EMBL" id="MFD2421672.1"/>
    </source>
</evidence>
<proteinExistence type="predicted"/>
<feature type="region of interest" description="Disordered" evidence="1">
    <location>
        <begin position="24"/>
        <end position="81"/>
    </location>
</feature>
<comment type="caution">
    <text evidence="2">The sequence shown here is derived from an EMBL/GenBank/DDBJ whole genome shotgun (WGS) entry which is preliminary data.</text>
</comment>
<evidence type="ECO:0000313" key="3">
    <source>
        <dbReference type="Proteomes" id="UP001597417"/>
    </source>
</evidence>
<sequence>MSRYRFTDTQPRIYVDRALEVQPGDVVDWPDGAPDDGQWEQVDDDEATAAEQAESDEQERHLAEQDETTDQAPPDAPHLEE</sequence>